<reference evidence="1" key="1">
    <citation type="submission" date="2014-09" db="EMBL/GenBank/DDBJ databases">
        <authorList>
            <person name="Magalhaes I.L.F."/>
            <person name="Oliveira U."/>
            <person name="Santos F.R."/>
            <person name="Vidigal T.H.D.A."/>
            <person name="Brescovit A.D."/>
            <person name="Santos A.J."/>
        </authorList>
    </citation>
    <scope>NUCLEOTIDE SEQUENCE</scope>
    <source>
        <tissue evidence="1">Shoot tissue taken approximately 20 cm above the soil surface</tissue>
    </source>
</reference>
<name>A0A0A9BGG4_ARUDO</name>
<dbReference type="EMBL" id="GBRH01239503">
    <property type="protein sequence ID" value="JAD58392.1"/>
    <property type="molecule type" value="Transcribed_RNA"/>
</dbReference>
<dbReference type="AlphaFoldDB" id="A0A0A9BGG4"/>
<organism evidence="1">
    <name type="scientific">Arundo donax</name>
    <name type="common">Giant reed</name>
    <name type="synonym">Donax arundinaceus</name>
    <dbReference type="NCBI Taxonomy" id="35708"/>
    <lineage>
        <taxon>Eukaryota</taxon>
        <taxon>Viridiplantae</taxon>
        <taxon>Streptophyta</taxon>
        <taxon>Embryophyta</taxon>
        <taxon>Tracheophyta</taxon>
        <taxon>Spermatophyta</taxon>
        <taxon>Magnoliopsida</taxon>
        <taxon>Liliopsida</taxon>
        <taxon>Poales</taxon>
        <taxon>Poaceae</taxon>
        <taxon>PACMAD clade</taxon>
        <taxon>Arundinoideae</taxon>
        <taxon>Arundineae</taxon>
        <taxon>Arundo</taxon>
    </lineage>
</organism>
<evidence type="ECO:0000313" key="1">
    <source>
        <dbReference type="EMBL" id="JAD58392.1"/>
    </source>
</evidence>
<proteinExistence type="predicted"/>
<reference evidence="1" key="2">
    <citation type="journal article" date="2015" name="Data Brief">
        <title>Shoot transcriptome of the giant reed, Arundo donax.</title>
        <authorList>
            <person name="Barrero R.A."/>
            <person name="Guerrero F.D."/>
            <person name="Moolhuijzen P."/>
            <person name="Goolsby J.A."/>
            <person name="Tidwell J."/>
            <person name="Bellgard S.E."/>
            <person name="Bellgard M.I."/>
        </authorList>
    </citation>
    <scope>NUCLEOTIDE SEQUENCE</scope>
    <source>
        <tissue evidence="1">Shoot tissue taken approximately 20 cm above the soil surface</tissue>
    </source>
</reference>
<protein>
    <submittedName>
        <fullName evidence="1">Uncharacterized protein</fullName>
    </submittedName>
</protein>
<sequence>MTNITGGVEDSILVPNDAYKIEIINRCNRAQPMSHPVHRKNNQEHSKYMSRSVLSYIW</sequence>
<accession>A0A0A9BGG4</accession>